<comment type="caution">
    <text evidence="1">The sequence shown here is derived from an EMBL/GenBank/DDBJ whole genome shotgun (WGS) entry which is preliminary data.</text>
</comment>
<proteinExistence type="predicted"/>
<dbReference type="CDD" id="cd07067">
    <property type="entry name" value="HP_PGM_like"/>
    <property type="match status" value="1"/>
</dbReference>
<evidence type="ECO:0000313" key="1">
    <source>
        <dbReference type="EMBL" id="KAK6727226.1"/>
    </source>
</evidence>
<accession>A0ABR1BQ69</accession>
<dbReference type="InterPro" id="IPR029033">
    <property type="entry name" value="His_PPase_superfam"/>
</dbReference>
<dbReference type="PANTHER" id="PTHR16469:SF27">
    <property type="entry name" value="UBIQUITIN-ASSOCIATED AND SH3 DOMAIN-CONTAINING BA-RELATED"/>
    <property type="match status" value="1"/>
</dbReference>
<protein>
    <recommendedName>
        <fullName evidence="3">Phosphoglycerate mutase family protein</fullName>
    </recommendedName>
</protein>
<gene>
    <name evidence="1" type="primary">Necator_chrI.g1251</name>
    <name evidence="1" type="ORF">RB195_005125</name>
</gene>
<dbReference type="Gene3D" id="3.40.50.1240">
    <property type="entry name" value="Phosphoglycerate mutase-like"/>
    <property type="match status" value="1"/>
</dbReference>
<name>A0ABR1BQ69_NECAM</name>
<organism evidence="1 2">
    <name type="scientific">Necator americanus</name>
    <name type="common">Human hookworm</name>
    <dbReference type="NCBI Taxonomy" id="51031"/>
    <lineage>
        <taxon>Eukaryota</taxon>
        <taxon>Metazoa</taxon>
        <taxon>Ecdysozoa</taxon>
        <taxon>Nematoda</taxon>
        <taxon>Chromadorea</taxon>
        <taxon>Rhabditida</taxon>
        <taxon>Rhabditina</taxon>
        <taxon>Rhabditomorpha</taxon>
        <taxon>Strongyloidea</taxon>
        <taxon>Ancylostomatidae</taxon>
        <taxon>Bunostominae</taxon>
        <taxon>Necator</taxon>
    </lineage>
</organism>
<dbReference type="EMBL" id="JAVFWL010000001">
    <property type="protein sequence ID" value="KAK6727226.1"/>
    <property type="molecule type" value="Genomic_DNA"/>
</dbReference>
<dbReference type="Proteomes" id="UP001303046">
    <property type="component" value="Unassembled WGS sequence"/>
</dbReference>
<reference evidence="1 2" key="1">
    <citation type="submission" date="2023-08" db="EMBL/GenBank/DDBJ databases">
        <title>A Necator americanus chromosomal reference genome.</title>
        <authorList>
            <person name="Ilik V."/>
            <person name="Petrzelkova K.J."/>
            <person name="Pardy F."/>
            <person name="Fuh T."/>
            <person name="Niatou-Singa F.S."/>
            <person name="Gouil Q."/>
            <person name="Baker L."/>
            <person name="Ritchie M.E."/>
            <person name="Jex A.R."/>
            <person name="Gazzola D."/>
            <person name="Li H."/>
            <person name="Toshio Fujiwara R."/>
            <person name="Zhan B."/>
            <person name="Aroian R.V."/>
            <person name="Pafco B."/>
            <person name="Schwarz E.M."/>
        </authorList>
    </citation>
    <scope>NUCLEOTIDE SEQUENCE [LARGE SCALE GENOMIC DNA]</scope>
    <source>
        <strain evidence="1 2">Aroian</strain>
        <tissue evidence="1">Whole animal</tissue>
    </source>
</reference>
<dbReference type="InterPro" id="IPR051710">
    <property type="entry name" value="Phosphatase_SH3-domain"/>
</dbReference>
<evidence type="ECO:0008006" key="3">
    <source>
        <dbReference type="Google" id="ProtNLM"/>
    </source>
</evidence>
<dbReference type="PANTHER" id="PTHR16469">
    <property type="entry name" value="UBIQUITIN-ASSOCIATED AND SH3 DOMAIN-CONTAINING BA-RELATED"/>
    <property type="match status" value="1"/>
</dbReference>
<dbReference type="InterPro" id="IPR013078">
    <property type="entry name" value="His_Pase_superF_clade-1"/>
</dbReference>
<dbReference type="Pfam" id="PF00300">
    <property type="entry name" value="His_Phos_1"/>
    <property type="match status" value="1"/>
</dbReference>
<dbReference type="SUPFAM" id="SSF53254">
    <property type="entry name" value="Phosphoglycerate mutase-like"/>
    <property type="match status" value="1"/>
</dbReference>
<keyword evidence="2" id="KW-1185">Reference proteome</keyword>
<evidence type="ECO:0000313" key="2">
    <source>
        <dbReference type="Proteomes" id="UP001303046"/>
    </source>
</evidence>
<sequence>MTGGRAVWVVRHAEREDNINEDWRKLPSARVLTFANSMLSKRGREQAKECAARFRDVNITNVFASPFDRTIEAASIIVADKKLLIKPEPGLCDLLFYSDGTPGFWVSEKLKEKYPLDDTKYVPVFTKEFILHSSGNETTALFEPILKMGDLAFFAALTDA</sequence>